<dbReference type="GO" id="GO:0097367">
    <property type="term" value="F:carbohydrate derivative binding"/>
    <property type="evidence" value="ECO:0007669"/>
    <property type="project" value="InterPro"/>
</dbReference>
<keyword evidence="6 9" id="KW-0324">Glycolysis</keyword>
<dbReference type="Proteomes" id="UP000886893">
    <property type="component" value="Unassembled WGS sequence"/>
</dbReference>
<evidence type="ECO:0000256" key="8">
    <source>
        <dbReference type="ARBA" id="ARBA00029321"/>
    </source>
</evidence>
<dbReference type="GO" id="GO:0006094">
    <property type="term" value="P:gluconeogenesis"/>
    <property type="evidence" value="ECO:0007669"/>
    <property type="project" value="UniProtKB-KW"/>
</dbReference>
<evidence type="ECO:0000313" key="11">
    <source>
        <dbReference type="Proteomes" id="UP000886893"/>
    </source>
</evidence>
<accession>A0A9D1G8U1</accession>
<dbReference type="Pfam" id="PF00342">
    <property type="entry name" value="PGI"/>
    <property type="match status" value="1"/>
</dbReference>
<dbReference type="AlphaFoldDB" id="A0A9D1G8U1"/>
<comment type="caution">
    <text evidence="10">The sequence shown here is derived from an EMBL/GenBank/DDBJ whole genome shotgun (WGS) entry which is preliminary data.</text>
</comment>
<comment type="similarity">
    <text evidence="2 9">Belongs to the GPI family.</text>
</comment>
<dbReference type="PROSITE" id="PS00174">
    <property type="entry name" value="P_GLUCOSE_ISOMERASE_2"/>
    <property type="match status" value="1"/>
</dbReference>
<evidence type="ECO:0000256" key="2">
    <source>
        <dbReference type="ARBA" id="ARBA00006604"/>
    </source>
</evidence>
<dbReference type="CDD" id="cd05016">
    <property type="entry name" value="SIS_PGI_2"/>
    <property type="match status" value="1"/>
</dbReference>
<keyword evidence="7 9" id="KW-0413">Isomerase</keyword>
<evidence type="ECO:0000256" key="9">
    <source>
        <dbReference type="RuleBase" id="RU000612"/>
    </source>
</evidence>
<evidence type="ECO:0000256" key="4">
    <source>
        <dbReference type="ARBA" id="ARBA00022432"/>
    </source>
</evidence>
<dbReference type="PANTHER" id="PTHR11469:SF1">
    <property type="entry name" value="GLUCOSE-6-PHOSPHATE ISOMERASE"/>
    <property type="match status" value="1"/>
</dbReference>
<dbReference type="PROSITE" id="PS00765">
    <property type="entry name" value="P_GLUCOSE_ISOMERASE_1"/>
    <property type="match status" value="1"/>
</dbReference>
<dbReference type="CDD" id="cd05015">
    <property type="entry name" value="SIS_PGI_1"/>
    <property type="match status" value="1"/>
</dbReference>
<dbReference type="InterPro" id="IPR035476">
    <property type="entry name" value="SIS_PGI_1"/>
</dbReference>
<dbReference type="GO" id="GO:0006096">
    <property type="term" value="P:glycolytic process"/>
    <property type="evidence" value="ECO:0007669"/>
    <property type="project" value="UniProtKB-KW"/>
</dbReference>
<dbReference type="EC" id="5.3.1.9" evidence="3 9"/>
<evidence type="ECO:0000256" key="1">
    <source>
        <dbReference type="ARBA" id="ARBA00004926"/>
    </source>
</evidence>
<name>A0A9D1G8U1_9FIRM</name>
<dbReference type="GO" id="GO:0005829">
    <property type="term" value="C:cytosol"/>
    <property type="evidence" value="ECO:0007669"/>
    <property type="project" value="TreeGrafter"/>
</dbReference>
<dbReference type="GO" id="GO:0051156">
    <property type="term" value="P:glucose 6-phosphate metabolic process"/>
    <property type="evidence" value="ECO:0007669"/>
    <property type="project" value="TreeGrafter"/>
</dbReference>
<sequence length="421" mass="47368">MIKVNLTHSTCKEHVFEFEQEVSKIHQQLHQKTCEGNDFLGWLNYPNEIHPAMIDEINKMAQKVRQNCDVLVVIGIGGSYLGAKAAIDALNGLYPQNGLEIIYLGNTLSPTYAAQVLQYLKGKKLAVNVISKSGTTVEPALSFRLIKPLVEEVYKEKANEYIFVTTDATQGALKQIALQNQYPTMVIPSDIGGRFSVLTPVGLFAMACAGIDIQSFIEGAKMATKEYGMASLNENQAYQYAVSRYLCYQKGLNVEFFITYEPHLKALNEWLKQLFGESEGKDQKGILPHSLCFTTDLHSMGQFCQQGNPIFFETTIRLLSYQQDVLIPFLPNNLDHLDDLVQKPLSYVNDIAIDSTIEAHALGNRENIVLEVEKMDAYHLGELFYFFMKACACSALLLKVNPFNQPGVEVYKAKMKERFKK</sequence>
<dbReference type="InterPro" id="IPR046348">
    <property type="entry name" value="SIS_dom_sf"/>
</dbReference>
<keyword evidence="5" id="KW-0963">Cytoplasm</keyword>
<evidence type="ECO:0000256" key="5">
    <source>
        <dbReference type="ARBA" id="ARBA00022490"/>
    </source>
</evidence>
<keyword evidence="4 9" id="KW-0312">Gluconeogenesis</keyword>
<evidence type="ECO:0000256" key="6">
    <source>
        <dbReference type="ARBA" id="ARBA00023152"/>
    </source>
</evidence>
<proteinExistence type="inferred from homology"/>
<dbReference type="InterPro" id="IPR018189">
    <property type="entry name" value="Phosphoglucose_isomerase_CS"/>
</dbReference>
<comment type="catalytic activity">
    <reaction evidence="8 9">
        <text>alpha-D-glucose 6-phosphate = beta-D-fructose 6-phosphate</text>
        <dbReference type="Rhea" id="RHEA:11816"/>
        <dbReference type="ChEBI" id="CHEBI:57634"/>
        <dbReference type="ChEBI" id="CHEBI:58225"/>
        <dbReference type="EC" id="5.3.1.9"/>
    </reaction>
</comment>
<dbReference type="EMBL" id="DVKI01000033">
    <property type="protein sequence ID" value="HIT16948.1"/>
    <property type="molecule type" value="Genomic_DNA"/>
</dbReference>
<evidence type="ECO:0000313" key="10">
    <source>
        <dbReference type="EMBL" id="HIT16948.1"/>
    </source>
</evidence>
<dbReference type="InterPro" id="IPR035482">
    <property type="entry name" value="SIS_PGI_2"/>
</dbReference>
<dbReference type="FunFam" id="3.40.50.10490:FF:000016">
    <property type="entry name" value="Glucose-6-phosphate isomerase"/>
    <property type="match status" value="1"/>
</dbReference>
<dbReference type="GO" id="GO:0048029">
    <property type="term" value="F:monosaccharide binding"/>
    <property type="evidence" value="ECO:0007669"/>
    <property type="project" value="TreeGrafter"/>
</dbReference>
<dbReference type="InterPro" id="IPR001672">
    <property type="entry name" value="G6P_Isomerase"/>
</dbReference>
<dbReference type="PROSITE" id="PS51463">
    <property type="entry name" value="P_GLUCOSE_ISOMERASE_3"/>
    <property type="match status" value="1"/>
</dbReference>
<gene>
    <name evidence="10" type="ORF">IAD04_01030</name>
</gene>
<dbReference type="PANTHER" id="PTHR11469">
    <property type="entry name" value="GLUCOSE-6-PHOSPHATE ISOMERASE"/>
    <property type="match status" value="1"/>
</dbReference>
<organism evidence="10 11">
    <name type="scientific">Candidatus Caccosoma faecigallinarum</name>
    <dbReference type="NCBI Taxonomy" id="2840720"/>
    <lineage>
        <taxon>Bacteria</taxon>
        <taxon>Bacillati</taxon>
        <taxon>Bacillota</taxon>
        <taxon>Bacillota incertae sedis</taxon>
        <taxon>Candidatus Caccosoma</taxon>
    </lineage>
</organism>
<reference evidence="10" key="1">
    <citation type="submission" date="2020-10" db="EMBL/GenBank/DDBJ databases">
        <authorList>
            <person name="Gilroy R."/>
        </authorList>
    </citation>
    <scope>NUCLEOTIDE SEQUENCE</scope>
    <source>
        <strain evidence="10">14508</strain>
    </source>
</reference>
<comment type="pathway">
    <text evidence="1 9">Carbohydrate degradation; glycolysis; D-glyceraldehyde 3-phosphate and glycerone phosphate from D-glucose: step 2/4.</text>
</comment>
<dbReference type="NCBIfam" id="NF010697">
    <property type="entry name" value="PRK14097.1"/>
    <property type="match status" value="1"/>
</dbReference>
<dbReference type="GO" id="GO:0004347">
    <property type="term" value="F:glucose-6-phosphate isomerase activity"/>
    <property type="evidence" value="ECO:0007669"/>
    <property type="project" value="UniProtKB-EC"/>
</dbReference>
<evidence type="ECO:0000256" key="3">
    <source>
        <dbReference type="ARBA" id="ARBA00011952"/>
    </source>
</evidence>
<protein>
    <recommendedName>
        <fullName evidence="3 9">Glucose-6-phosphate isomerase</fullName>
        <ecNumber evidence="3 9">5.3.1.9</ecNumber>
    </recommendedName>
</protein>
<dbReference type="PRINTS" id="PR00662">
    <property type="entry name" value="G6PISOMERASE"/>
</dbReference>
<dbReference type="SUPFAM" id="SSF53697">
    <property type="entry name" value="SIS domain"/>
    <property type="match status" value="1"/>
</dbReference>
<dbReference type="Gene3D" id="3.40.50.10490">
    <property type="entry name" value="Glucose-6-phosphate isomerase like protein, domain 1"/>
    <property type="match status" value="2"/>
</dbReference>
<evidence type="ECO:0000256" key="7">
    <source>
        <dbReference type="ARBA" id="ARBA00023235"/>
    </source>
</evidence>
<reference evidence="10" key="2">
    <citation type="journal article" date="2021" name="PeerJ">
        <title>Extensive microbial diversity within the chicken gut microbiome revealed by metagenomics and culture.</title>
        <authorList>
            <person name="Gilroy R."/>
            <person name="Ravi A."/>
            <person name="Getino M."/>
            <person name="Pursley I."/>
            <person name="Horton D.L."/>
            <person name="Alikhan N.F."/>
            <person name="Baker D."/>
            <person name="Gharbi K."/>
            <person name="Hall N."/>
            <person name="Watson M."/>
            <person name="Adriaenssens E.M."/>
            <person name="Foster-Nyarko E."/>
            <person name="Jarju S."/>
            <person name="Secka A."/>
            <person name="Antonio M."/>
            <person name="Oren A."/>
            <person name="Chaudhuri R.R."/>
            <person name="La Ragione R."/>
            <person name="Hildebrand F."/>
            <person name="Pallen M.J."/>
        </authorList>
    </citation>
    <scope>NUCLEOTIDE SEQUENCE</scope>
    <source>
        <strain evidence="10">14508</strain>
    </source>
</reference>